<dbReference type="InterPro" id="IPR029058">
    <property type="entry name" value="AB_hydrolase_fold"/>
</dbReference>
<accession>A0A150PLI3</accession>
<dbReference type="GO" id="GO:0016020">
    <property type="term" value="C:membrane"/>
    <property type="evidence" value="ECO:0007669"/>
    <property type="project" value="TreeGrafter"/>
</dbReference>
<evidence type="ECO:0000313" key="3">
    <source>
        <dbReference type="Proteomes" id="UP000075420"/>
    </source>
</evidence>
<keyword evidence="2" id="KW-0378">Hydrolase</keyword>
<dbReference type="InterPro" id="IPR000073">
    <property type="entry name" value="AB_hydrolase_1"/>
</dbReference>
<evidence type="ECO:0000313" key="2">
    <source>
        <dbReference type="EMBL" id="KYF56500.1"/>
    </source>
</evidence>
<dbReference type="PANTHER" id="PTHR43798">
    <property type="entry name" value="MONOACYLGLYCEROL LIPASE"/>
    <property type="match status" value="1"/>
</dbReference>
<protein>
    <submittedName>
        <fullName evidence="2">Alpha/beta hydrolase</fullName>
    </submittedName>
</protein>
<gene>
    <name evidence="2" type="ORF">BE08_27355</name>
</gene>
<dbReference type="PANTHER" id="PTHR43798:SF33">
    <property type="entry name" value="HYDROLASE, PUTATIVE (AFU_ORTHOLOGUE AFUA_2G14860)-RELATED"/>
    <property type="match status" value="1"/>
</dbReference>
<evidence type="ECO:0000259" key="1">
    <source>
        <dbReference type="Pfam" id="PF12697"/>
    </source>
</evidence>
<dbReference type="GO" id="GO:0016787">
    <property type="term" value="F:hydrolase activity"/>
    <property type="evidence" value="ECO:0007669"/>
    <property type="project" value="UniProtKB-KW"/>
</dbReference>
<name>A0A150PLI3_SORCE</name>
<dbReference type="SUPFAM" id="SSF53474">
    <property type="entry name" value="alpha/beta-Hydrolases"/>
    <property type="match status" value="1"/>
</dbReference>
<organism evidence="2 3">
    <name type="scientific">Sorangium cellulosum</name>
    <name type="common">Polyangium cellulosum</name>
    <dbReference type="NCBI Taxonomy" id="56"/>
    <lineage>
        <taxon>Bacteria</taxon>
        <taxon>Pseudomonadati</taxon>
        <taxon>Myxococcota</taxon>
        <taxon>Polyangia</taxon>
        <taxon>Polyangiales</taxon>
        <taxon>Polyangiaceae</taxon>
        <taxon>Sorangium</taxon>
    </lineage>
</organism>
<dbReference type="Pfam" id="PF12697">
    <property type="entry name" value="Abhydrolase_6"/>
    <property type="match status" value="1"/>
</dbReference>
<sequence length="232" mass="24636">MTETGSGMPAVLLPSMLISGMTYGPTVEAMRRRARVVVMELPGSGRGSRLRAPWTLEQYARCIAEALVALRLEGVTLIGHSMSGAAAIVAGALYPERLSGLVLAGSVGVNPPRSLRKLFLGRMADVLVEPRFTVRAAPALLYNLLVHTRSALRLVRLAAEADVGAHAARVRVPTLIAWGARDSTVPLGSALALQRLIPGATLVVSAEGSHDWIVERPEEFAAAVARFMERGG</sequence>
<comment type="caution">
    <text evidence="2">The sequence shown here is derived from an EMBL/GenBank/DDBJ whole genome shotgun (WGS) entry which is preliminary data.</text>
</comment>
<feature type="domain" description="AB hydrolase-1" evidence="1">
    <location>
        <begin position="29"/>
        <end position="223"/>
    </location>
</feature>
<proteinExistence type="predicted"/>
<dbReference type="EMBL" id="JELY01001227">
    <property type="protein sequence ID" value="KYF56500.1"/>
    <property type="molecule type" value="Genomic_DNA"/>
</dbReference>
<dbReference type="Gene3D" id="3.40.50.1820">
    <property type="entry name" value="alpha/beta hydrolase"/>
    <property type="match status" value="1"/>
</dbReference>
<dbReference type="PRINTS" id="PR00111">
    <property type="entry name" value="ABHYDROLASE"/>
</dbReference>
<dbReference type="Proteomes" id="UP000075420">
    <property type="component" value="Unassembled WGS sequence"/>
</dbReference>
<dbReference type="InterPro" id="IPR050266">
    <property type="entry name" value="AB_hydrolase_sf"/>
</dbReference>
<reference evidence="2 3" key="1">
    <citation type="submission" date="2014-02" db="EMBL/GenBank/DDBJ databases">
        <title>The small core and large imbalanced accessory genome model reveals a collaborative survival strategy of Sorangium cellulosum strains in nature.</title>
        <authorList>
            <person name="Han K."/>
            <person name="Peng R."/>
            <person name="Blom J."/>
            <person name="Li Y.-Z."/>
        </authorList>
    </citation>
    <scope>NUCLEOTIDE SEQUENCE [LARGE SCALE GENOMIC DNA]</scope>
    <source>
        <strain evidence="2 3">So0157-25</strain>
    </source>
</reference>
<dbReference type="AlphaFoldDB" id="A0A150PLI3"/>